<accession>A0A0H5R229</accession>
<dbReference type="EMBL" id="HACM01001442">
    <property type="protein sequence ID" value="CRZ01884.1"/>
    <property type="molecule type" value="Transcribed_RNA"/>
</dbReference>
<name>A0A0H5R229_9EUKA</name>
<reference evidence="1" key="1">
    <citation type="submission" date="2015-04" db="EMBL/GenBank/DDBJ databases">
        <title>The genome sequence of the plant pathogenic Rhizarian Plasmodiophora brassicae reveals insights in its biotrophic life cycle and the origin of chitin synthesis.</title>
        <authorList>
            <person name="Schwelm A."/>
            <person name="Fogelqvist J."/>
            <person name="Knaust A."/>
            <person name="Julke S."/>
            <person name="Lilja T."/>
            <person name="Dhandapani V."/>
            <person name="Bonilla-Rosso G."/>
            <person name="Karlsson M."/>
            <person name="Shevchenko A."/>
            <person name="Choi S.R."/>
            <person name="Kim H.G."/>
            <person name="Park J.Y."/>
            <person name="Lim Y.P."/>
            <person name="Ludwig-Muller J."/>
            <person name="Dixelius C."/>
        </authorList>
    </citation>
    <scope>NUCLEOTIDE SEQUENCE</scope>
    <source>
        <tissue evidence="1">Potato root galls</tissue>
    </source>
</reference>
<sequence length="108" mass="12562">MILPYYPSSMLTNIQEMVRRLNTHRLLSLVVIAPINELDSVLFPRNTQSRNMLNFSITLSVRIKDFLLENDHQAPRSKFRLASTRLPDETVHHLAPATNILHVIRLYL</sequence>
<proteinExistence type="predicted"/>
<protein>
    <submittedName>
        <fullName evidence="1">Uncharacterized protein</fullName>
    </submittedName>
</protein>
<evidence type="ECO:0000313" key="1">
    <source>
        <dbReference type="EMBL" id="CRZ01884.1"/>
    </source>
</evidence>
<dbReference type="AlphaFoldDB" id="A0A0H5R229"/>
<organism evidence="1">
    <name type="scientific">Spongospora subterranea</name>
    <dbReference type="NCBI Taxonomy" id="70186"/>
    <lineage>
        <taxon>Eukaryota</taxon>
        <taxon>Sar</taxon>
        <taxon>Rhizaria</taxon>
        <taxon>Endomyxa</taxon>
        <taxon>Phytomyxea</taxon>
        <taxon>Plasmodiophorida</taxon>
        <taxon>Plasmodiophoridae</taxon>
        <taxon>Spongospora</taxon>
    </lineage>
</organism>